<reference evidence="4" key="1">
    <citation type="journal article" date="2019" name="Int. J. Syst. Evol. Microbiol.">
        <title>The Global Catalogue of Microorganisms (GCM) 10K type strain sequencing project: providing services to taxonomists for standard genome sequencing and annotation.</title>
        <authorList>
            <consortium name="The Broad Institute Genomics Platform"/>
            <consortium name="The Broad Institute Genome Sequencing Center for Infectious Disease"/>
            <person name="Wu L."/>
            <person name="Ma J."/>
        </authorList>
    </citation>
    <scope>NUCLEOTIDE SEQUENCE [LARGE SCALE GENOMIC DNA]</scope>
    <source>
        <strain evidence="4">KCTC 42224</strain>
    </source>
</reference>
<feature type="transmembrane region" description="Helical" evidence="2">
    <location>
        <begin position="7"/>
        <end position="30"/>
    </location>
</feature>
<feature type="transmembrane region" description="Helical" evidence="2">
    <location>
        <begin position="58"/>
        <end position="81"/>
    </location>
</feature>
<keyword evidence="4" id="KW-1185">Reference proteome</keyword>
<comment type="caution">
    <text evidence="3">The sequence shown here is derived from an EMBL/GenBank/DDBJ whole genome shotgun (WGS) entry which is preliminary data.</text>
</comment>
<evidence type="ECO:0000256" key="1">
    <source>
        <dbReference type="SAM" id="MobiDB-lite"/>
    </source>
</evidence>
<dbReference type="EMBL" id="JBHRYE010000012">
    <property type="protein sequence ID" value="MFC3671498.1"/>
    <property type="molecule type" value="Genomic_DNA"/>
</dbReference>
<protein>
    <submittedName>
        <fullName evidence="3">Uncharacterized protein</fullName>
    </submittedName>
</protein>
<feature type="region of interest" description="Disordered" evidence="1">
    <location>
        <begin position="137"/>
        <end position="164"/>
    </location>
</feature>
<feature type="compositionally biased region" description="Polar residues" evidence="1">
    <location>
        <begin position="140"/>
        <end position="153"/>
    </location>
</feature>
<accession>A0ABV7V325</accession>
<keyword evidence="2" id="KW-1133">Transmembrane helix</keyword>
<keyword evidence="2" id="KW-0812">Transmembrane</keyword>
<name>A0ABV7V325_9SPHN</name>
<dbReference type="RefSeq" id="WP_191323706.1">
    <property type="nucleotide sequence ID" value="NZ_BMZP01000005.1"/>
</dbReference>
<organism evidence="3 4">
    <name type="scientific">Novosphingobium pokkalii</name>
    <dbReference type="NCBI Taxonomy" id="1770194"/>
    <lineage>
        <taxon>Bacteria</taxon>
        <taxon>Pseudomonadati</taxon>
        <taxon>Pseudomonadota</taxon>
        <taxon>Alphaproteobacteria</taxon>
        <taxon>Sphingomonadales</taxon>
        <taxon>Sphingomonadaceae</taxon>
        <taxon>Novosphingobium</taxon>
    </lineage>
</organism>
<dbReference type="Proteomes" id="UP001595683">
    <property type="component" value="Unassembled WGS sequence"/>
</dbReference>
<feature type="transmembrane region" description="Helical" evidence="2">
    <location>
        <begin position="93"/>
        <end position="117"/>
    </location>
</feature>
<sequence>MMQIVHAGAYCGIALLALTWLGNIACRLLFWATGSQQAILGPAGLPHAGKVIGALERLLVGAGVIVQSWEIIAAVVALKTIARFKELDNQIKAEYFLIGSLFSLAWAVAVSGGWLAYDHRFGADLRYKGAQLVGFKDRQSPPQSLRVQPSQMPGHTAPTVPAPK</sequence>
<gene>
    <name evidence="3" type="ORF">ACFOOT_08670</name>
</gene>
<proteinExistence type="predicted"/>
<evidence type="ECO:0000256" key="2">
    <source>
        <dbReference type="SAM" id="Phobius"/>
    </source>
</evidence>
<keyword evidence="2" id="KW-0472">Membrane</keyword>
<evidence type="ECO:0000313" key="3">
    <source>
        <dbReference type="EMBL" id="MFC3671498.1"/>
    </source>
</evidence>
<evidence type="ECO:0000313" key="4">
    <source>
        <dbReference type="Proteomes" id="UP001595683"/>
    </source>
</evidence>